<organism evidence="2 3">
    <name type="scientific">Vibrio owensii</name>
    <dbReference type="NCBI Taxonomy" id="696485"/>
    <lineage>
        <taxon>Bacteria</taxon>
        <taxon>Pseudomonadati</taxon>
        <taxon>Pseudomonadota</taxon>
        <taxon>Gammaproteobacteria</taxon>
        <taxon>Vibrionales</taxon>
        <taxon>Vibrionaceae</taxon>
        <taxon>Vibrio</taxon>
    </lineage>
</organism>
<sequence length="441" mass="50107">MRLSLPPVVVTPETGFGSKADIFKRQPYGERLTNLIVNSDEDLVFALDSNWGQGKSTFVRMWADYNAALEEPLETIYFDAFENDYQKDSFLAIASEVYKVIADDDSSKSDFTEKAANVFRAFGRGLLKAGVKVSTAGIIDDTILDSVADDLSSTMADNVDSLLSDRFESSKQDKESLSEFKSFLEQMILEKTHNRKLVFIIDELDRCRPDFALDILEKIKHLFNIPGLTFLLVMNRDQLEESVKCRYGSGIDAKRYLQKFINVWLSLPKQIDGHTKSSVLFAKHAINSMECRFFNEKGFCKDTFLNLIERHATSYREIERMLTYISIVENTSYNVLDYDRGYATAIVVTCFLKVNNPSLLKAILNKSIDGVQATEELRVSQNDDFRSLQLVAFYLSAILSDSDIAQQLQDSKLLPLGYGEDFNPMVFNEVDELLSSFTFSY</sequence>
<dbReference type="AlphaFoldDB" id="A0AAU9Q707"/>
<evidence type="ECO:0000313" key="2">
    <source>
        <dbReference type="EMBL" id="CAH1531485.1"/>
    </source>
</evidence>
<evidence type="ECO:0000259" key="1">
    <source>
        <dbReference type="Pfam" id="PF07693"/>
    </source>
</evidence>
<dbReference type="Proteomes" id="UP001295420">
    <property type="component" value="Unassembled WGS sequence"/>
</dbReference>
<gene>
    <name evidence="2" type="ORF">THF1D04_30162</name>
</gene>
<evidence type="ECO:0000313" key="3">
    <source>
        <dbReference type="Proteomes" id="UP001295420"/>
    </source>
</evidence>
<dbReference type="RefSeq" id="WP_409931232.1">
    <property type="nucleotide sequence ID" value="NZ_CAKMTQ010000023.1"/>
</dbReference>
<dbReference type="InterPro" id="IPR027417">
    <property type="entry name" value="P-loop_NTPase"/>
</dbReference>
<dbReference type="SUPFAM" id="SSF52540">
    <property type="entry name" value="P-loop containing nucleoside triphosphate hydrolases"/>
    <property type="match status" value="1"/>
</dbReference>
<feature type="domain" description="KAP NTPase" evidence="1">
    <location>
        <begin position="25"/>
        <end position="330"/>
    </location>
</feature>
<protein>
    <submittedName>
        <fullName evidence="2">KAP NTPase domain-containing protein</fullName>
    </submittedName>
</protein>
<dbReference type="Gene3D" id="3.40.50.300">
    <property type="entry name" value="P-loop containing nucleotide triphosphate hydrolases"/>
    <property type="match status" value="1"/>
</dbReference>
<dbReference type="Pfam" id="PF07693">
    <property type="entry name" value="KAP_NTPase"/>
    <property type="match status" value="1"/>
</dbReference>
<proteinExistence type="predicted"/>
<name>A0AAU9Q707_9VIBR</name>
<accession>A0AAU9Q707</accession>
<comment type="caution">
    <text evidence="2">The sequence shown here is derived from an EMBL/GenBank/DDBJ whole genome shotgun (WGS) entry which is preliminary data.</text>
</comment>
<reference evidence="2" key="1">
    <citation type="submission" date="2022-01" db="EMBL/GenBank/DDBJ databases">
        <authorList>
            <person name="Lagorce A."/>
        </authorList>
    </citation>
    <scope>NUCLEOTIDE SEQUENCE</scope>
    <source>
        <strain evidence="2">Th15_F1_D04</strain>
    </source>
</reference>
<dbReference type="EMBL" id="CAKMTQ010000023">
    <property type="protein sequence ID" value="CAH1531485.1"/>
    <property type="molecule type" value="Genomic_DNA"/>
</dbReference>
<dbReference type="InterPro" id="IPR011646">
    <property type="entry name" value="KAP_P-loop"/>
</dbReference>